<dbReference type="SUPFAM" id="SSF53474">
    <property type="entry name" value="alpha/beta-Hydrolases"/>
    <property type="match status" value="1"/>
</dbReference>
<dbReference type="AlphaFoldDB" id="A0A7X0WGP9"/>
<evidence type="ECO:0008006" key="3">
    <source>
        <dbReference type="Google" id="ProtNLM"/>
    </source>
</evidence>
<gene>
    <name evidence="1" type="ORF">HB759_16335</name>
</gene>
<dbReference type="RefSeq" id="WP_185375215.1">
    <property type="nucleotide sequence ID" value="NZ_JAAROL010000011.1"/>
</dbReference>
<organism evidence="1 2">
    <name type="scientific">Listeria booriae</name>
    <dbReference type="NCBI Taxonomy" id="1552123"/>
    <lineage>
        <taxon>Bacteria</taxon>
        <taxon>Bacillati</taxon>
        <taxon>Bacillota</taxon>
        <taxon>Bacilli</taxon>
        <taxon>Bacillales</taxon>
        <taxon>Listeriaceae</taxon>
        <taxon>Listeria</taxon>
    </lineage>
</organism>
<comment type="caution">
    <text evidence="1">The sequence shown here is derived from an EMBL/GenBank/DDBJ whole genome shotgun (WGS) entry which is preliminary data.</text>
</comment>
<dbReference type="EMBL" id="JAAROL010000011">
    <property type="protein sequence ID" value="MBC1333515.1"/>
    <property type="molecule type" value="Genomic_DNA"/>
</dbReference>
<protein>
    <recommendedName>
        <fullName evidence="3">Lipase</fullName>
    </recommendedName>
</protein>
<proteinExistence type="predicted"/>
<accession>A0A7X0WGP9</accession>
<reference evidence="1 2" key="1">
    <citation type="submission" date="2020-03" db="EMBL/GenBank/DDBJ databases">
        <title>Soil Listeria distribution.</title>
        <authorList>
            <person name="Liao J."/>
            <person name="Wiedmann M."/>
        </authorList>
    </citation>
    <scope>NUCLEOTIDE SEQUENCE [LARGE SCALE GENOMIC DNA]</scope>
    <source>
        <strain evidence="1 2">FSL L7-1833</strain>
    </source>
</reference>
<dbReference type="InterPro" id="IPR029058">
    <property type="entry name" value="AB_hydrolase_fold"/>
</dbReference>
<sequence length="412" mass="45530">MTTEKDLNRLADTSYWVDKGKENIPFNPKKGTILTPKTIKGLTQSYKVLKVEDNTKNGMQAMAVAPIKNGVVDTSEVIIAYAGTNFDDNLDRLTDTTTVVGGNMDLSIPKWWGSPEKVEGQAVTAQKFAISIKENYPKAVVTTTGHSLGEYLAIYIAAENQWKNTGFNGPDPYSILSDEAKQWIKDNPGLLINYRNKHDKIGNYGGNKTGAAILLDASKGGYNPIKSLDYHDLSAWKFDKDGNLVAPGRSSRESRLAQMEATTRYQLWNLSVLSDKLRTSHGGLSSSEEIFINSGEALIILNGVSTMMEDGLATVIKDYQQAITEAEELWRETVERAQGIGMDLSYDEVIEALASGGASQRSIVIEATAFYEQKIDSAKQMLDEYRVLMAEIQTSIDKQLAKDQQLAKEIQF</sequence>
<evidence type="ECO:0000313" key="1">
    <source>
        <dbReference type="EMBL" id="MBC1333515.1"/>
    </source>
</evidence>
<dbReference type="Proteomes" id="UP000532866">
    <property type="component" value="Unassembled WGS sequence"/>
</dbReference>
<name>A0A7X0WGP9_9LIST</name>
<evidence type="ECO:0000313" key="2">
    <source>
        <dbReference type="Proteomes" id="UP000532866"/>
    </source>
</evidence>